<accession>A0A4R3KL43</accession>
<organism evidence="2 3">
    <name type="scientific">Tepidibacillus fermentans</name>
    <dbReference type="NCBI Taxonomy" id="1281767"/>
    <lineage>
        <taxon>Bacteria</taxon>
        <taxon>Bacillati</taxon>
        <taxon>Bacillota</taxon>
        <taxon>Bacilli</taxon>
        <taxon>Bacillales</taxon>
        <taxon>Bacillaceae</taxon>
        <taxon>Tepidibacillus</taxon>
    </lineage>
</organism>
<dbReference type="InterPro" id="IPR015272">
    <property type="entry name" value="MoadD_C"/>
</dbReference>
<protein>
    <recommendedName>
        <fullName evidence="1">Molybdopterin cofactor biosynthesis MoaD-related C-terminal domain-containing protein</fullName>
    </recommendedName>
</protein>
<evidence type="ECO:0000259" key="1">
    <source>
        <dbReference type="Pfam" id="PF09189"/>
    </source>
</evidence>
<dbReference type="EMBL" id="SMAB01000001">
    <property type="protein sequence ID" value="TCS84534.1"/>
    <property type="molecule type" value="Genomic_DNA"/>
</dbReference>
<gene>
    <name evidence="2" type="ORF">EDD72_101203</name>
</gene>
<dbReference type="AlphaFoldDB" id="A0A4R3KL43"/>
<proteinExistence type="predicted"/>
<dbReference type="OrthoDB" id="2468967at2"/>
<dbReference type="Pfam" id="PF09189">
    <property type="entry name" value="MoaD_arch"/>
    <property type="match status" value="1"/>
</dbReference>
<name>A0A4R3KL43_9BACI</name>
<dbReference type="RefSeq" id="WP_132766762.1">
    <property type="nucleotide sequence ID" value="NZ_SMAB01000001.1"/>
</dbReference>
<feature type="domain" description="Molybdopterin cofactor biosynthesis MoaD-related C-terminal" evidence="1">
    <location>
        <begin position="5"/>
        <end position="94"/>
    </location>
</feature>
<keyword evidence="3" id="KW-1185">Reference proteome</keyword>
<comment type="caution">
    <text evidence="2">The sequence shown here is derived from an EMBL/GenBank/DDBJ whole genome shotgun (WGS) entry which is preliminary data.</text>
</comment>
<evidence type="ECO:0000313" key="3">
    <source>
        <dbReference type="Proteomes" id="UP000295788"/>
    </source>
</evidence>
<reference evidence="2 3" key="1">
    <citation type="submission" date="2019-03" db="EMBL/GenBank/DDBJ databases">
        <title>Genomic Encyclopedia of Type Strains, Phase IV (KMG-IV): sequencing the most valuable type-strain genomes for metagenomic binning, comparative biology and taxonomic classification.</title>
        <authorList>
            <person name="Goeker M."/>
        </authorList>
    </citation>
    <scope>NUCLEOTIDE SEQUENCE [LARGE SCALE GENOMIC DNA]</scope>
    <source>
        <strain evidence="2 3">DSM 23802</strain>
    </source>
</reference>
<evidence type="ECO:0000313" key="2">
    <source>
        <dbReference type="EMBL" id="TCS84534.1"/>
    </source>
</evidence>
<dbReference type="InterPro" id="IPR036473">
    <property type="entry name" value="Mopterin_CF_MoaD-rel_C_sf"/>
</dbReference>
<dbReference type="Proteomes" id="UP000295788">
    <property type="component" value="Unassembled WGS sequence"/>
</dbReference>
<dbReference type="Gene3D" id="3.30.1370.80">
    <property type="entry name" value="Molybdopterin cofactor biosynthesis MoaD-related, C-terminal domain"/>
    <property type="match status" value="1"/>
</dbReference>
<sequence length="94" mass="10688">MYETTLEFRGISRSLLIEYLLNITQLTSSSIITNENGSVTIQSIDWVVEISKEETFSIVSTIVIPRVFITFHGDKSKIQDIIQKLQIRTLRIGG</sequence>